<sequence length="215" mass="23525">MENAMMLAAVHDLNAMMDPADVFKTPIAKLKEPAQKAAVANKHNVELAANEITASMDQEEEDAKTATDVGLTMQTSIYSFDALNPQHEIVLVPSQYELQDLHDYRLYIPQSDGTGAAANLFDPRFFIIRPPIAAAVSQYYIDMVVYFLTRLQQSPMSSGSLSLESSESTKSGGTLHCPVLSSTLFWFFEMAKGGFPGASADAARTPDDIESLEYS</sequence>
<proteinExistence type="predicted"/>
<reference evidence="1 2" key="2">
    <citation type="submission" date="2018-11" db="EMBL/GenBank/DDBJ databases">
        <authorList>
            <consortium name="Pathogen Informatics"/>
        </authorList>
    </citation>
    <scope>NUCLEOTIDE SEQUENCE [LARGE SCALE GENOMIC DNA]</scope>
</reference>
<evidence type="ECO:0000313" key="1">
    <source>
        <dbReference type="EMBL" id="VDN31974.1"/>
    </source>
</evidence>
<evidence type="ECO:0000313" key="2">
    <source>
        <dbReference type="Proteomes" id="UP000271098"/>
    </source>
</evidence>
<dbReference type="EMBL" id="UYRT01086947">
    <property type="protein sequence ID" value="VDN31974.1"/>
    <property type="molecule type" value="Genomic_DNA"/>
</dbReference>
<accession>A0A183EC55</accession>
<keyword evidence="2" id="KW-1185">Reference proteome</keyword>
<dbReference type="AlphaFoldDB" id="A0A183EC55"/>
<dbReference type="WBParaSite" id="GPUH_0001857101-mRNA-1">
    <property type="protein sequence ID" value="GPUH_0001857101-mRNA-1"/>
    <property type="gene ID" value="GPUH_0001857101"/>
</dbReference>
<gene>
    <name evidence="1" type="ORF">GPUH_LOCUS18546</name>
</gene>
<dbReference type="OrthoDB" id="10618052at2759"/>
<name>A0A183EC55_9BILA</name>
<organism evidence="3">
    <name type="scientific">Gongylonema pulchrum</name>
    <dbReference type="NCBI Taxonomy" id="637853"/>
    <lineage>
        <taxon>Eukaryota</taxon>
        <taxon>Metazoa</taxon>
        <taxon>Ecdysozoa</taxon>
        <taxon>Nematoda</taxon>
        <taxon>Chromadorea</taxon>
        <taxon>Rhabditida</taxon>
        <taxon>Spirurina</taxon>
        <taxon>Spiruromorpha</taxon>
        <taxon>Spiruroidea</taxon>
        <taxon>Gongylonematidae</taxon>
        <taxon>Gongylonema</taxon>
    </lineage>
</organism>
<reference evidence="3" key="1">
    <citation type="submission" date="2016-06" db="UniProtKB">
        <authorList>
            <consortium name="WormBaseParasite"/>
        </authorList>
    </citation>
    <scope>IDENTIFICATION</scope>
</reference>
<protein>
    <submittedName>
        <fullName evidence="3">NAC domain-containing protein</fullName>
    </submittedName>
</protein>
<evidence type="ECO:0000313" key="3">
    <source>
        <dbReference type="WBParaSite" id="GPUH_0001857101-mRNA-1"/>
    </source>
</evidence>
<dbReference type="Proteomes" id="UP000271098">
    <property type="component" value="Unassembled WGS sequence"/>
</dbReference>